<sequence length="224" mass="25185">MAAEEVNSISSFATGTSPMMYHSATSFTIQHSVNMHNIIAGLKLHKRPKQIILPKKMYTEREKLRQIEISEPLPCSALQDLRLQQTRQVKTNRNWEKPKSPKRNTNKAGLRPNQLTLGSTQEAPLAVKVFEECVLPELKANLPQSKSTIDGVLSFELQPSVDGAQLSYASIYEIPPAAQTWRRSDCFKGRSKEGLLNEIMKEINMRSASATYILTTPDNCKPMK</sequence>
<feature type="region of interest" description="Disordered" evidence="1">
    <location>
        <begin position="88"/>
        <end position="117"/>
    </location>
</feature>
<dbReference type="EMBL" id="GAKP01004375">
    <property type="protein sequence ID" value="JAC54577.1"/>
    <property type="molecule type" value="Transcribed_RNA"/>
</dbReference>
<protein>
    <submittedName>
        <fullName evidence="2">Uncharacterized protein</fullName>
    </submittedName>
</protein>
<evidence type="ECO:0000313" key="2">
    <source>
        <dbReference type="EMBL" id="JAC54577.1"/>
    </source>
</evidence>
<evidence type="ECO:0000256" key="1">
    <source>
        <dbReference type="SAM" id="MobiDB-lite"/>
    </source>
</evidence>
<dbReference type="AlphaFoldDB" id="A0A034WJR0"/>
<name>A0A034WJR0_BACDO</name>
<organism evidence="2">
    <name type="scientific">Bactrocera dorsalis</name>
    <name type="common">Oriental fruit fly</name>
    <name type="synonym">Dacus dorsalis</name>
    <dbReference type="NCBI Taxonomy" id="27457"/>
    <lineage>
        <taxon>Eukaryota</taxon>
        <taxon>Metazoa</taxon>
        <taxon>Ecdysozoa</taxon>
        <taxon>Arthropoda</taxon>
        <taxon>Hexapoda</taxon>
        <taxon>Insecta</taxon>
        <taxon>Pterygota</taxon>
        <taxon>Neoptera</taxon>
        <taxon>Endopterygota</taxon>
        <taxon>Diptera</taxon>
        <taxon>Brachycera</taxon>
        <taxon>Muscomorpha</taxon>
        <taxon>Tephritoidea</taxon>
        <taxon>Tephritidae</taxon>
        <taxon>Bactrocera</taxon>
        <taxon>Bactrocera</taxon>
    </lineage>
</organism>
<dbReference type="OrthoDB" id="8038856at2759"/>
<reference evidence="2" key="1">
    <citation type="journal article" date="2014" name="BMC Genomics">
        <title>Characterizing the developmental transcriptome of the oriental fruit fly, Bactrocera dorsalis (Diptera: Tephritidae) through comparative genomic analysis with Drosophila melanogaster utilizing modENCODE datasets.</title>
        <authorList>
            <person name="Geib S.M."/>
            <person name="Calla B."/>
            <person name="Hall B."/>
            <person name="Hou S."/>
            <person name="Manoukis N.C."/>
        </authorList>
    </citation>
    <scope>NUCLEOTIDE SEQUENCE</scope>
    <source>
        <strain evidence="2">Punador</strain>
    </source>
</reference>
<proteinExistence type="predicted"/>
<accession>A0A034WJR0</accession>